<keyword evidence="2" id="KW-1185">Reference proteome</keyword>
<gene>
    <name evidence="1" type="ordered locus">Desaci_1345</name>
</gene>
<accession>I4D3J7</accession>
<dbReference type="HOGENOM" id="CLU_3215276_0_0_9"/>
<evidence type="ECO:0000313" key="1">
    <source>
        <dbReference type="EMBL" id="AFM40371.1"/>
    </source>
</evidence>
<dbReference type="RefSeq" id="WP_014826378.1">
    <property type="nucleotide sequence ID" value="NC_018068.1"/>
</dbReference>
<dbReference type="eggNOG" id="ENOG502ZM8R">
    <property type="taxonomic scope" value="Bacteria"/>
</dbReference>
<dbReference type="KEGG" id="dai:Desaci_1345"/>
<evidence type="ECO:0000313" key="2">
    <source>
        <dbReference type="Proteomes" id="UP000002892"/>
    </source>
</evidence>
<dbReference type="EMBL" id="CP003639">
    <property type="protein sequence ID" value="AFM40371.1"/>
    <property type="molecule type" value="Genomic_DNA"/>
</dbReference>
<dbReference type="AlphaFoldDB" id="I4D3J7"/>
<dbReference type="Proteomes" id="UP000002892">
    <property type="component" value="Chromosome"/>
</dbReference>
<protein>
    <submittedName>
        <fullName evidence="1">Uncharacterized protein</fullName>
    </submittedName>
</protein>
<reference evidence="1 2" key="1">
    <citation type="journal article" date="2012" name="J. Bacteriol.">
        <title>Complete genome sequences of Desulfosporosinus orientis DSM765T, Desulfosporosinus youngiae DSM17734T, Desulfosporosinus meridiei DSM13257T, and Desulfosporosinus acidiphilus DSM22704T.</title>
        <authorList>
            <person name="Pester M."/>
            <person name="Brambilla E."/>
            <person name="Alazard D."/>
            <person name="Rattei T."/>
            <person name="Weinmaier T."/>
            <person name="Han J."/>
            <person name="Lucas S."/>
            <person name="Lapidus A."/>
            <person name="Cheng J.F."/>
            <person name="Goodwin L."/>
            <person name="Pitluck S."/>
            <person name="Peters L."/>
            <person name="Ovchinnikova G."/>
            <person name="Teshima H."/>
            <person name="Detter J.C."/>
            <person name="Han C.S."/>
            <person name="Tapia R."/>
            <person name="Land M.L."/>
            <person name="Hauser L."/>
            <person name="Kyrpides N.C."/>
            <person name="Ivanova N.N."/>
            <person name="Pagani I."/>
            <person name="Huntmann M."/>
            <person name="Wei C.L."/>
            <person name="Davenport K.W."/>
            <person name="Daligault H."/>
            <person name="Chain P.S."/>
            <person name="Chen A."/>
            <person name="Mavromatis K."/>
            <person name="Markowitz V."/>
            <person name="Szeto E."/>
            <person name="Mikhailova N."/>
            <person name="Pati A."/>
            <person name="Wagner M."/>
            <person name="Woyke T."/>
            <person name="Ollivier B."/>
            <person name="Klenk H.P."/>
            <person name="Spring S."/>
            <person name="Loy A."/>
        </authorList>
    </citation>
    <scope>NUCLEOTIDE SEQUENCE [LARGE SCALE GENOMIC DNA]</scope>
    <source>
        <strain evidence="2">DSM 22704 / JCM 16185 / SJ4</strain>
    </source>
</reference>
<proteinExistence type="predicted"/>
<sequence length="44" mass="4782">MFDAAKKEKALAALIELCHHCGDNHFDECPLAKAMVAVKAIPTE</sequence>
<organism evidence="1 2">
    <name type="scientific">Desulfosporosinus acidiphilus (strain DSM 22704 / JCM 16185 / SJ4)</name>
    <dbReference type="NCBI Taxonomy" id="646529"/>
    <lineage>
        <taxon>Bacteria</taxon>
        <taxon>Bacillati</taxon>
        <taxon>Bacillota</taxon>
        <taxon>Clostridia</taxon>
        <taxon>Eubacteriales</taxon>
        <taxon>Desulfitobacteriaceae</taxon>
        <taxon>Desulfosporosinus</taxon>
    </lineage>
</organism>
<name>I4D3J7_DESAJ</name>